<dbReference type="Gene3D" id="3.40.50.1580">
    <property type="entry name" value="Nucleoside phosphorylase domain"/>
    <property type="match status" value="1"/>
</dbReference>
<dbReference type="Pfam" id="PF24883">
    <property type="entry name" value="NPHP3_N"/>
    <property type="match status" value="2"/>
</dbReference>
<dbReference type="PANTHER" id="PTHR46082">
    <property type="entry name" value="ATP/GTP-BINDING PROTEIN-RELATED"/>
    <property type="match status" value="1"/>
</dbReference>
<evidence type="ECO:0000313" key="6">
    <source>
        <dbReference type="Proteomes" id="UP000813427"/>
    </source>
</evidence>
<dbReference type="SMART" id="SM00248">
    <property type="entry name" value="ANK"/>
    <property type="match status" value="5"/>
</dbReference>
<dbReference type="EMBL" id="JAGPXF010000006">
    <property type="protein sequence ID" value="KAH7238727.1"/>
    <property type="molecule type" value="Genomic_DNA"/>
</dbReference>
<keyword evidence="6" id="KW-1185">Reference proteome</keyword>
<organism evidence="5 6">
    <name type="scientific">Fusarium tricinctum</name>
    <dbReference type="NCBI Taxonomy" id="61284"/>
    <lineage>
        <taxon>Eukaryota</taxon>
        <taxon>Fungi</taxon>
        <taxon>Dikarya</taxon>
        <taxon>Ascomycota</taxon>
        <taxon>Pezizomycotina</taxon>
        <taxon>Sordariomycetes</taxon>
        <taxon>Hypocreomycetidae</taxon>
        <taxon>Hypocreales</taxon>
        <taxon>Nectriaceae</taxon>
        <taxon>Fusarium</taxon>
        <taxon>Fusarium tricinctum species complex</taxon>
    </lineage>
</organism>
<dbReference type="InterPro" id="IPR035994">
    <property type="entry name" value="Nucleoside_phosphorylase_sf"/>
</dbReference>
<dbReference type="InterPro" id="IPR027417">
    <property type="entry name" value="P-loop_NTPase"/>
</dbReference>
<feature type="repeat" description="ANK" evidence="2">
    <location>
        <begin position="847"/>
        <end position="879"/>
    </location>
</feature>
<feature type="repeat" description="ANK" evidence="2">
    <location>
        <begin position="817"/>
        <end position="846"/>
    </location>
</feature>
<evidence type="ECO:0000259" key="4">
    <source>
        <dbReference type="Pfam" id="PF24883"/>
    </source>
</evidence>
<evidence type="ECO:0000259" key="3">
    <source>
        <dbReference type="Pfam" id="PF22939"/>
    </source>
</evidence>
<dbReference type="SUPFAM" id="SSF52540">
    <property type="entry name" value="P-loop containing nucleoside triphosphate hydrolases"/>
    <property type="match status" value="1"/>
</dbReference>
<dbReference type="InterPro" id="IPR054471">
    <property type="entry name" value="GPIID_WHD"/>
</dbReference>
<dbReference type="Pfam" id="PF00023">
    <property type="entry name" value="Ank"/>
    <property type="match status" value="1"/>
</dbReference>
<protein>
    <recommendedName>
        <fullName evidence="7">Nucleoside phosphorylase domain-containing protein</fullName>
    </recommendedName>
</protein>
<dbReference type="PROSITE" id="PS50088">
    <property type="entry name" value="ANK_REPEAT"/>
    <property type="match status" value="3"/>
</dbReference>
<evidence type="ECO:0008006" key="7">
    <source>
        <dbReference type="Google" id="ProtNLM"/>
    </source>
</evidence>
<dbReference type="Pfam" id="PF12796">
    <property type="entry name" value="Ank_2"/>
    <property type="match status" value="1"/>
</dbReference>
<dbReference type="Proteomes" id="UP000813427">
    <property type="component" value="Unassembled WGS sequence"/>
</dbReference>
<dbReference type="InterPro" id="IPR002110">
    <property type="entry name" value="Ankyrin_rpt"/>
</dbReference>
<keyword evidence="2" id="KW-0040">ANK repeat</keyword>
<dbReference type="GO" id="GO:0003824">
    <property type="term" value="F:catalytic activity"/>
    <property type="evidence" value="ECO:0007669"/>
    <property type="project" value="InterPro"/>
</dbReference>
<dbReference type="Gene3D" id="1.25.40.20">
    <property type="entry name" value="Ankyrin repeat-containing domain"/>
    <property type="match status" value="1"/>
</dbReference>
<feature type="domain" description="Nephrocystin 3-like N-terminal" evidence="4">
    <location>
        <begin position="424"/>
        <end position="480"/>
    </location>
</feature>
<sequence>MSDPKEYTIGWICALTTEFVAARALLDEKHDKPESSACNDNNNYALGRIGKHNVVMVVLPKSEYGTTTAATVARDMLHSFPNVRFGLMVGVGGGAPSAKHDIRLGDVVVSTRGKRRGGVFQYDYGKAIQDLSFVATGSLNQPPQLLSTAVSALGAEYELEGQYLSSQVDKALEQRQHLRKKYSRPTPDSDKLYRSHFVHPDSSSECAKVCGNDPVHLVGRSTRNDQNDESIIHYGLVASSNQVMKDALVRDSLAASEDVLCFEMEAAGLMNHFPCIVIRGICDYSDSHKNKEWQGFAAMVAAAYAKDLLCQILPSKVEAEIPIRDALTSMENMGKVTRDAVISMKSDHHTSKIEKWLSPPDCTGTWLLDSPAFQEWQSGSRQYLWLYGWAGCGKTVLATTILDHLLSTTRSLDDLFASQNPGQKEPDMTALSACINKMIGAIGKAYIIIDALDECTERAELIQWLKTLSSNKAKLIITGRPEVEFEREIPQLLNERNCSLLDKEAVNTDISSYVKATLEQRREFVDKSLSPGILEMIYDKVGNGADGMFRWAACQLDSLARCLSPRDIKSALNTLPQDLKETYCRIFDGIPSEYKRDAVRLLQFLVHAKRPLRVSEAIEVIATQPDQNPPVFSMDGRLYQERDILRYCPSLVVVAEVKRYNHAVHELQLAHFSVKEYLLEQAQFDIHNASIVITKTCLTYLRDINCHNRTLANDFPMAHFSANYWTEYAILAKDSEETVEITVNFLQDEKNFQRWIYLHDPLELGRYPGTFGAQKLYYACLYNLVITVRYLVAEVADIDAECEAGADVNVQCGIYGNALQAASAYGNLEVMRLLLKNGANINAQGGAYGSALQAAPARGDPEVVRLLLKNGADINAASGESGNALYVASEYGEMAIVQLLLSEGANFNAQGGHYGSALEAARAKKHPQIVQILLDHGAVVDNAQGGRERKRKRSSSINFSKKAKSRRIWDLLT</sequence>
<feature type="repeat" description="ANK" evidence="2">
    <location>
        <begin position="880"/>
        <end position="912"/>
    </location>
</feature>
<dbReference type="InterPro" id="IPR053137">
    <property type="entry name" value="NLR-like"/>
</dbReference>
<dbReference type="InterPro" id="IPR056884">
    <property type="entry name" value="NPHP3-like_N"/>
</dbReference>
<name>A0A8K0RR36_9HYPO</name>
<dbReference type="PANTHER" id="PTHR46082:SF11">
    <property type="entry name" value="AAA+ ATPASE DOMAIN-CONTAINING PROTEIN-RELATED"/>
    <property type="match status" value="1"/>
</dbReference>
<accession>A0A8K0RR36</accession>
<evidence type="ECO:0000313" key="5">
    <source>
        <dbReference type="EMBL" id="KAH7238727.1"/>
    </source>
</evidence>
<evidence type="ECO:0000256" key="1">
    <source>
        <dbReference type="ARBA" id="ARBA00022737"/>
    </source>
</evidence>
<dbReference type="SUPFAM" id="SSF53167">
    <property type="entry name" value="Purine and uridine phosphorylases"/>
    <property type="match status" value="1"/>
</dbReference>
<dbReference type="AlphaFoldDB" id="A0A8K0RR36"/>
<dbReference type="Pfam" id="PF22939">
    <property type="entry name" value="WHD_GPIID"/>
    <property type="match status" value="1"/>
</dbReference>
<evidence type="ECO:0000256" key="2">
    <source>
        <dbReference type="PROSITE-ProRule" id="PRU00023"/>
    </source>
</evidence>
<proteinExistence type="predicted"/>
<dbReference type="PROSITE" id="PS50297">
    <property type="entry name" value="ANK_REP_REGION"/>
    <property type="match status" value="3"/>
</dbReference>
<keyword evidence="1" id="KW-0677">Repeat</keyword>
<gene>
    <name evidence="5" type="ORF">BKA59DRAFT_502888</name>
</gene>
<dbReference type="GO" id="GO:0009116">
    <property type="term" value="P:nucleoside metabolic process"/>
    <property type="evidence" value="ECO:0007669"/>
    <property type="project" value="InterPro"/>
</dbReference>
<comment type="caution">
    <text evidence="5">The sequence shown here is derived from an EMBL/GenBank/DDBJ whole genome shotgun (WGS) entry which is preliminary data.</text>
</comment>
<dbReference type="OrthoDB" id="194358at2759"/>
<feature type="domain" description="Nephrocystin 3-like N-terminal" evidence="4">
    <location>
        <begin position="363"/>
        <end position="420"/>
    </location>
</feature>
<feature type="domain" description="GPI inositol-deacylase winged helix" evidence="3">
    <location>
        <begin position="593"/>
        <end position="681"/>
    </location>
</feature>
<dbReference type="InterPro" id="IPR036770">
    <property type="entry name" value="Ankyrin_rpt-contain_sf"/>
</dbReference>
<dbReference type="SUPFAM" id="SSF48403">
    <property type="entry name" value="Ankyrin repeat"/>
    <property type="match status" value="1"/>
</dbReference>
<reference evidence="5" key="1">
    <citation type="journal article" date="2021" name="Nat. Commun.">
        <title>Genetic determinants of endophytism in the Arabidopsis root mycobiome.</title>
        <authorList>
            <person name="Mesny F."/>
            <person name="Miyauchi S."/>
            <person name="Thiergart T."/>
            <person name="Pickel B."/>
            <person name="Atanasova L."/>
            <person name="Karlsson M."/>
            <person name="Huettel B."/>
            <person name="Barry K.W."/>
            <person name="Haridas S."/>
            <person name="Chen C."/>
            <person name="Bauer D."/>
            <person name="Andreopoulos W."/>
            <person name="Pangilinan J."/>
            <person name="LaButti K."/>
            <person name="Riley R."/>
            <person name="Lipzen A."/>
            <person name="Clum A."/>
            <person name="Drula E."/>
            <person name="Henrissat B."/>
            <person name="Kohler A."/>
            <person name="Grigoriev I.V."/>
            <person name="Martin F.M."/>
            <person name="Hacquard S."/>
        </authorList>
    </citation>
    <scope>NUCLEOTIDE SEQUENCE</scope>
    <source>
        <strain evidence="5">MPI-SDFR-AT-0068</strain>
    </source>
</reference>